<dbReference type="RefSeq" id="WP_130913632.1">
    <property type="nucleotide sequence ID" value="NZ_LR215974.1"/>
</dbReference>
<name>A0A4U8WJH5_9FLAO</name>
<dbReference type="Proteomes" id="UP000290013">
    <property type="component" value="Chromosome"/>
</dbReference>
<keyword evidence="1" id="KW-0472">Membrane</keyword>
<feature type="transmembrane region" description="Helical" evidence="1">
    <location>
        <begin position="38"/>
        <end position="58"/>
    </location>
</feature>
<keyword evidence="1" id="KW-1133">Transmembrane helix</keyword>
<dbReference type="KEGG" id="ctai:NCTC12078_00880"/>
<dbReference type="EMBL" id="LR215974">
    <property type="protein sequence ID" value="VFB02898.1"/>
    <property type="molecule type" value="Genomic_DNA"/>
</dbReference>
<feature type="transmembrane region" description="Helical" evidence="1">
    <location>
        <begin position="6"/>
        <end position="26"/>
    </location>
</feature>
<sequence>MNLDFNNAFYYISLIVIGAPVIYFLTKSGFSYREEKKTLLISISLTPILILLLMSAIFGIDETTENIGELFGDFLHFIIYTVIGLFFLGICLVILVFLIADNKKEVVNNIKDRILKIRKGIGRKNK</sequence>
<evidence type="ECO:0000313" key="2">
    <source>
        <dbReference type="EMBL" id="VFB02898.1"/>
    </source>
</evidence>
<protein>
    <submittedName>
        <fullName evidence="2">Uncharacterized protein</fullName>
    </submittedName>
</protein>
<keyword evidence="1" id="KW-0812">Transmembrane</keyword>
<feature type="transmembrane region" description="Helical" evidence="1">
    <location>
        <begin position="78"/>
        <end position="100"/>
    </location>
</feature>
<organism evidence="2 3">
    <name type="scientific">Chryseobacterium taihuense</name>
    <dbReference type="NCBI Taxonomy" id="1141221"/>
    <lineage>
        <taxon>Bacteria</taxon>
        <taxon>Pseudomonadati</taxon>
        <taxon>Bacteroidota</taxon>
        <taxon>Flavobacteriia</taxon>
        <taxon>Flavobacteriales</taxon>
        <taxon>Weeksellaceae</taxon>
        <taxon>Chryseobacterium group</taxon>
        <taxon>Chryseobacterium</taxon>
    </lineage>
</organism>
<evidence type="ECO:0000313" key="3">
    <source>
        <dbReference type="Proteomes" id="UP000290013"/>
    </source>
</evidence>
<accession>A0A4U8WJH5</accession>
<proteinExistence type="predicted"/>
<dbReference type="AlphaFoldDB" id="A0A4U8WJH5"/>
<reference evidence="2 3" key="1">
    <citation type="submission" date="2019-02" db="EMBL/GenBank/DDBJ databases">
        <authorList>
            <consortium name="Pathogen Informatics"/>
        </authorList>
    </citation>
    <scope>NUCLEOTIDE SEQUENCE [LARGE SCALE GENOMIC DNA]</scope>
    <source>
        <strain evidence="2 3">3012STDY6944375</strain>
    </source>
</reference>
<gene>
    <name evidence="2" type="ORF">NCTC12078_00880</name>
</gene>
<evidence type="ECO:0000256" key="1">
    <source>
        <dbReference type="SAM" id="Phobius"/>
    </source>
</evidence>